<accession>A0A2N9F251</accession>
<dbReference type="SUPFAM" id="SSF57756">
    <property type="entry name" value="Retrovirus zinc finger-like domains"/>
    <property type="match status" value="1"/>
</dbReference>
<dbReference type="EMBL" id="OIVN01000754">
    <property type="protein sequence ID" value="SPC85057.1"/>
    <property type="molecule type" value="Genomic_DNA"/>
</dbReference>
<feature type="domain" description="CCHC-type" evidence="8">
    <location>
        <begin position="448"/>
        <end position="462"/>
    </location>
</feature>
<dbReference type="InterPro" id="IPR036875">
    <property type="entry name" value="Znf_CCHC_sf"/>
</dbReference>
<keyword evidence="6" id="KW-0479">Metal-binding</keyword>
<dbReference type="GO" id="GO:0008270">
    <property type="term" value="F:zinc ion binding"/>
    <property type="evidence" value="ECO:0007669"/>
    <property type="project" value="UniProtKB-KW"/>
</dbReference>
<keyword evidence="6" id="KW-0863">Zinc-finger</keyword>
<keyword evidence="2" id="KW-0677">Repeat</keyword>
<evidence type="ECO:0000256" key="2">
    <source>
        <dbReference type="ARBA" id="ARBA00022737"/>
    </source>
</evidence>
<dbReference type="InterPro" id="IPR041118">
    <property type="entry name" value="Rx_N"/>
</dbReference>
<organism evidence="9">
    <name type="scientific">Fagus sylvatica</name>
    <name type="common">Beechnut</name>
    <dbReference type="NCBI Taxonomy" id="28930"/>
    <lineage>
        <taxon>Eukaryota</taxon>
        <taxon>Viridiplantae</taxon>
        <taxon>Streptophyta</taxon>
        <taxon>Embryophyta</taxon>
        <taxon>Tracheophyta</taxon>
        <taxon>Spermatophyta</taxon>
        <taxon>Magnoliopsida</taxon>
        <taxon>eudicotyledons</taxon>
        <taxon>Gunneridae</taxon>
        <taxon>Pentapetalae</taxon>
        <taxon>rosids</taxon>
        <taxon>fabids</taxon>
        <taxon>Fagales</taxon>
        <taxon>Fagaceae</taxon>
        <taxon>Fagus</taxon>
    </lineage>
</organism>
<dbReference type="PANTHER" id="PTHR36766:SF70">
    <property type="entry name" value="DISEASE RESISTANCE PROTEIN RGA4"/>
    <property type="match status" value="1"/>
</dbReference>
<gene>
    <name evidence="9" type="ORF">FSB_LOCUS12939</name>
</gene>
<evidence type="ECO:0000256" key="3">
    <source>
        <dbReference type="ARBA" id="ARBA00022741"/>
    </source>
</evidence>
<dbReference type="Gene3D" id="1.20.5.4130">
    <property type="match status" value="1"/>
</dbReference>
<keyword evidence="1" id="KW-0433">Leucine-rich repeat</keyword>
<keyword evidence="6" id="KW-0862">Zinc</keyword>
<evidence type="ECO:0000256" key="1">
    <source>
        <dbReference type="ARBA" id="ARBA00022614"/>
    </source>
</evidence>
<dbReference type="SUPFAM" id="SSF52047">
    <property type="entry name" value="RNI-like"/>
    <property type="match status" value="1"/>
</dbReference>
<evidence type="ECO:0000256" key="6">
    <source>
        <dbReference type="PROSITE-ProRule" id="PRU00047"/>
    </source>
</evidence>
<keyword evidence="3" id="KW-0547">Nucleotide-binding</keyword>
<dbReference type="InterPro" id="IPR001878">
    <property type="entry name" value="Znf_CCHC"/>
</dbReference>
<dbReference type="AlphaFoldDB" id="A0A2N9F251"/>
<evidence type="ECO:0000259" key="8">
    <source>
        <dbReference type="PROSITE" id="PS50158"/>
    </source>
</evidence>
<proteinExistence type="predicted"/>
<dbReference type="Pfam" id="PF14223">
    <property type="entry name" value="Retrotran_gag_2"/>
    <property type="match status" value="1"/>
</dbReference>
<dbReference type="GO" id="GO:0003676">
    <property type="term" value="F:nucleic acid binding"/>
    <property type="evidence" value="ECO:0007669"/>
    <property type="project" value="InterPro"/>
</dbReference>
<evidence type="ECO:0000256" key="4">
    <source>
        <dbReference type="ARBA" id="ARBA00022821"/>
    </source>
</evidence>
<dbReference type="PROSITE" id="PS50158">
    <property type="entry name" value="ZF_CCHC"/>
    <property type="match status" value="1"/>
</dbReference>
<dbReference type="Gene3D" id="3.80.10.10">
    <property type="entry name" value="Ribonuclease Inhibitor"/>
    <property type="match status" value="2"/>
</dbReference>
<feature type="compositionally biased region" description="Low complexity" evidence="7">
    <location>
        <begin position="418"/>
        <end position="433"/>
    </location>
</feature>
<evidence type="ECO:0000256" key="5">
    <source>
        <dbReference type="ARBA" id="ARBA00022840"/>
    </source>
</evidence>
<keyword evidence="4" id="KW-0611">Plant defense</keyword>
<feature type="region of interest" description="Disordered" evidence="7">
    <location>
        <begin position="398"/>
        <end position="441"/>
    </location>
</feature>
<dbReference type="Pfam" id="PF18052">
    <property type="entry name" value="Rx_N"/>
    <property type="match status" value="1"/>
</dbReference>
<dbReference type="PANTHER" id="PTHR36766">
    <property type="entry name" value="PLANT BROAD-SPECTRUM MILDEW RESISTANCE PROTEIN RPW8"/>
    <property type="match status" value="1"/>
</dbReference>
<dbReference type="GO" id="GO:0005524">
    <property type="term" value="F:ATP binding"/>
    <property type="evidence" value="ECO:0007669"/>
    <property type="project" value="UniProtKB-KW"/>
</dbReference>
<evidence type="ECO:0000313" key="9">
    <source>
        <dbReference type="EMBL" id="SPC85057.1"/>
    </source>
</evidence>
<dbReference type="Pfam" id="PF25019">
    <property type="entry name" value="LRR_R13L1-DRL21"/>
    <property type="match status" value="2"/>
</dbReference>
<protein>
    <recommendedName>
        <fullName evidence="8">CCHC-type domain-containing protein</fullName>
    </recommendedName>
</protein>
<keyword evidence="5" id="KW-0067">ATP-binding</keyword>
<dbReference type="GO" id="GO:0006952">
    <property type="term" value="P:defense response"/>
    <property type="evidence" value="ECO:0007669"/>
    <property type="project" value="UniProtKB-KW"/>
</dbReference>
<sequence length="1016" mass="116081">MQSTEEYEVEIVLSDIVEGLLAKLRSIVTKHMSSEWDFNEGLIDLHASLTQIQLLLNDAEKRQVSDGRVRMWLTDFRDAAYDIDDALDEFGYNILQQKVQTLNQMKEKVCSSYPLSNHIVFPFNMVNKVKTINKSLNGLKDEIASFDLRAEFVNLILEINLKKEIDSFLNDPENEAQIMETPPQYELKELSESDSLDTPSFSSHLSSIKTLNGTNFEEWNETLRVVLAIMRLDLALEVNKPDAITSQSSAGAKAYFNKWAESNKLCMMIMRLSMDKTIKNSIPQCDNAKDYLAAVSKKFVVFDKAEKSNYMRLLTTTTYDGTTGVREHVMRMTNLAMRLRDMKVDIPDSYLVWLILESLPDQFSALKTSYNVVKGEWGLDEMTAIVVQQEEMMRKSKTESAHMVTHNHSEGERKFYKGNRNNQNGNKGGNFNNSKPQFKHKNEDMKGKCFWCRKKGHVKKDCNRFKNWLEKKGTPLALVYFESNLVDVPLNSWWIDTGASIHVTNSLQEFKSKRRPNDGEVAVYMGNGEKALVEFIGVVNLPLAFWWLEIVDSISKPLTIYNDNSAAVCFSKNNKRSTGLKHMHIKYLVVKEKIQELQTSIVHIATKEVIVDPLTKGLPPKFFKEYVTHMGLVESFDVFEEELDIYNLQYVRDKEEARSANLATKAKIYKLGFYWDEERENDFDNDEEERENDYDNAEEVLEGLQPHQNLKSLTISFYQGKKFPSWMLTSRDAGVGLSLYDNLIEITLSYCTECEQVPTLGHLPCLRVLKIAGMNNVKCIGNEFYSDGNNRNALFPALKILRLGYMKILEEWKDAEELTTGEGKVFPCLEKLTITCCPNLNSIPDLRGLHSLTQLVIMDCPELRDLLEGFLDCFTHLKTLRITGSPYLLDPFCFKWRYLDVTLNSLQLDMSADLNSLPNKIQRFTALKELHIEGFDVMEALPEWLGNFSSLQSLSLSNCKNLMGLSAVEAMRSLTKLDIVSCPKLKERYAKGSGAESSKIAHIQVITIDGEKSEDG</sequence>
<name>A0A2N9F251_FAGSY</name>
<evidence type="ECO:0000256" key="7">
    <source>
        <dbReference type="SAM" id="MobiDB-lite"/>
    </source>
</evidence>
<reference evidence="9" key="1">
    <citation type="submission" date="2018-02" db="EMBL/GenBank/DDBJ databases">
        <authorList>
            <person name="Cohen D.B."/>
            <person name="Kent A.D."/>
        </authorList>
    </citation>
    <scope>NUCLEOTIDE SEQUENCE</scope>
</reference>
<dbReference type="InterPro" id="IPR056789">
    <property type="entry name" value="LRR_R13L1-DRL21"/>
</dbReference>
<dbReference type="InterPro" id="IPR032675">
    <property type="entry name" value="LRR_dom_sf"/>
</dbReference>